<reference evidence="7 8" key="1">
    <citation type="submission" date="2020-09" db="EMBL/GenBank/DDBJ databases">
        <authorList>
            <person name="Yoon J.-W."/>
        </authorList>
    </citation>
    <scope>NUCLEOTIDE SEQUENCE [LARGE SCALE GENOMIC DNA]</scope>
    <source>
        <strain evidence="7 8">KMU-140</strain>
    </source>
</reference>
<evidence type="ECO:0000313" key="8">
    <source>
        <dbReference type="Proteomes" id="UP000635384"/>
    </source>
</evidence>
<feature type="transmembrane region" description="Helical" evidence="5">
    <location>
        <begin position="21"/>
        <end position="43"/>
    </location>
</feature>
<feature type="transmembrane region" description="Helical" evidence="5">
    <location>
        <begin position="63"/>
        <end position="83"/>
    </location>
</feature>
<protein>
    <submittedName>
        <fullName evidence="7">Sterol desaturase family protein</fullName>
    </submittedName>
</protein>
<comment type="subcellular location">
    <subcellularLocation>
        <location evidence="1">Membrane</location>
    </subcellularLocation>
</comment>
<keyword evidence="8" id="KW-1185">Reference proteome</keyword>
<evidence type="ECO:0000256" key="2">
    <source>
        <dbReference type="ARBA" id="ARBA00022692"/>
    </source>
</evidence>
<dbReference type="InterPro" id="IPR050307">
    <property type="entry name" value="Sterol_Desaturase_Related"/>
</dbReference>
<proteinExistence type="predicted"/>
<dbReference type="EMBL" id="JACXLC010000001">
    <property type="protein sequence ID" value="MBD2842734.1"/>
    <property type="molecule type" value="Genomic_DNA"/>
</dbReference>
<evidence type="ECO:0000256" key="3">
    <source>
        <dbReference type="ARBA" id="ARBA00022989"/>
    </source>
</evidence>
<sequence>MIEQTMAPESATTPDAGPRSVWRFLLTFAVLLIAAEGLLRVVAYMQEEIGWAVFDAGFSIGMASWSAATANAVMTLFALVLLFGFFEWRQFGFTNFRERYSEGLLYGATAIVIATTLQVIVFAWVSTLEFEPLLRADSLGSLSIVFPLLYMLALGFFEYWLHRALHDIPILWRLHAIHHQIEHLNAARSYSHWAQDALYLSVITVPLVFLIENPQQHLVLLTTFYIVSNYYMHSDNPAVSFPPALRHVLADNVYHHYHHSRAIEHWGRNYCSFFSFYDRIFGTQHMPEDETFHPTGIEGHRPLSGWKDYLFRPFNSST</sequence>
<feature type="transmembrane region" description="Helical" evidence="5">
    <location>
        <begin position="139"/>
        <end position="161"/>
    </location>
</feature>
<feature type="domain" description="Fatty acid hydroxylase" evidence="6">
    <location>
        <begin position="148"/>
        <end position="283"/>
    </location>
</feature>
<evidence type="ECO:0000313" key="7">
    <source>
        <dbReference type="EMBL" id="MBD2842734.1"/>
    </source>
</evidence>
<gene>
    <name evidence="7" type="ORF">IB285_10740</name>
</gene>
<comment type="caution">
    <text evidence="7">The sequence shown here is derived from an EMBL/GenBank/DDBJ whole genome shotgun (WGS) entry which is preliminary data.</text>
</comment>
<evidence type="ECO:0000256" key="1">
    <source>
        <dbReference type="ARBA" id="ARBA00004370"/>
    </source>
</evidence>
<organism evidence="7 8">
    <name type="scientific">Erythrobacter rubeus</name>
    <dbReference type="NCBI Taxonomy" id="2760803"/>
    <lineage>
        <taxon>Bacteria</taxon>
        <taxon>Pseudomonadati</taxon>
        <taxon>Pseudomonadota</taxon>
        <taxon>Alphaproteobacteria</taxon>
        <taxon>Sphingomonadales</taxon>
        <taxon>Erythrobacteraceae</taxon>
        <taxon>Erythrobacter/Porphyrobacter group</taxon>
        <taxon>Erythrobacter</taxon>
    </lineage>
</organism>
<dbReference type="InterPro" id="IPR006694">
    <property type="entry name" value="Fatty_acid_hydroxylase"/>
</dbReference>
<dbReference type="Pfam" id="PF04116">
    <property type="entry name" value="FA_hydroxylase"/>
    <property type="match status" value="1"/>
</dbReference>
<evidence type="ECO:0000259" key="6">
    <source>
        <dbReference type="Pfam" id="PF04116"/>
    </source>
</evidence>
<evidence type="ECO:0000256" key="5">
    <source>
        <dbReference type="SAM" id="Phobius"/>
    </source>
</evidence>
<keyword evidence="3 5" id="KW-1133">Transmembrane helix</keyword>
<dbReference type="PANTHER" id="PTHR11863">
    <property type="entry name" value="STEROL DESATURASE"/>
    <property type="match status" value="1"/>
</dbReference>
<accession>A0ABR8KWC7</accession>
<keyword evidence="2 5" id="KW-0812">Transmembrane</keyword>
<evidence type="ECO:0000256" key="4">
    <source>
        <dbReference type="ARBA" id="ARBA00023136"/>
    </source>
</evidence>
<keyword evidence="4 5" id="KW-0472">Membrane</keyword>
<feature type="transmembrane region" description="Helical" evidence="5">
    <location>
        <begin position="104"/>
        <end position="127"/>
    </location>
</feature>
<dbReference type="RefSeq" id="WP_190788175.1">
    <property type="nucleotide sequence ID" value="NZ_JACXLC010000001.1"/>
</dbReference>
<dbReference type="Proteomes" id="UP000635384">
    <property type="component" value="Unassembled WGS sequence"/>
</dbReference>
<name>A0ABR8KWC7_9SPHN</name>